<dbReference type="Proteomes" id="UP000008370">
    <property type="component" value="Unassembled WGS sequence"/>
</dbReference>
<evidence type="ECO:0000313" key="1">
    <source>
        <dbReference type="EMBL" id="EKM53299.1"/>
    </source>
</evidence>
<dbReference type="RefSeq" id="XP_007397991.1">
    <property type="nucleotide sequence ID" value="XM_007397929.1"/>
</dbReference>
<accession>K5W331</accession>
<gene>
    <name evidence="1" type="ORF">PHACADRAFT_259565</name>
</gene>
<dbReference type="PANTHER" id="PTHR31757:SF0">
    <property type="entry name" value="SLL0781 PROTEIN"/>
    <property type="match status" value="1"/>
</dbReference>
<name>K5W331_PHACS</name>
<evidence type="ECO:0008006" key="3">
    <source>
        <dbReference type="Google" id="ProtNLM"/>
    </source>
</evidence>
<dbReference type="AlphaFoldDB" id="K5W331"/>
<proteinExistence type="predicted"/>
<keyword evidence="2" id="KW-1185">Reference proteome</keyword>
<dbReference type="KEGG" id="pco:PHACADRAFT_259565"/>
<organism evidence="1 2">
    <name type="scientific">Phanerochaete carnosa (strain HHB-10118-sp)</name>
    <name type="common">White-rot fungus</name>
    <name type="synonym">Peniophora carnosa</name>
    <dbReference type="NCBI Taxonomy" id="650164"/>
    <lineage>
        <taxon>Eukaryota</taxon>
        <taxon>Fungi</taxon>
        <taxon>Dikarya</taxon>
        <taxon>Basidiomycota</taxon>
        <taxon>Agaricomycotina</taxon>
        <taxon>Agaricomycetes</taxon>
        <taxon>Polyporales</taxon>
        <taxon>Phanerochaetaceae</taxon>
        <taxon>Phanerochaete</taxon>
    </lineage>
</organism>
<dbReference type="STRING" id="650164.K5W331"/>
<reference evidence="1 2" key="1">
    <citation type="journal article" date="2012" name="BMC Genomics">
        <title>Comparative genomics of the white-rot fungi, Phanerochaete carnosa and P. chrysosporium, to elucidate the genetic basis of the distinct wood types they colonize.</title>
        <authorList>
            <person name="Suzuki H."/>
            <person name="MacDonald J."/>
            <person name="Syed K."/>
            <person name="Salamov A."/>
            <person name="Hori C."/>
            <person name="Aerts A."/>
            <person name="Henrissat B."/>
            <person name="Wiebenga A."/>
            <person name="vanKuyk P.A."/>
            <person name="Barry K."/>
            <person name="Lindquist E."/>
            <person name="LaButti K."/>
            <person name="Lapidus A."/>
            <person name="Lucas S."/>
            <person name="Coutinho P."/>
            <person name="Gong Y."/>
            <person name="Samejima M."/>
            <person name="Mahadevan R."/>
            <person name="Abou-Zaid M."/>
            <person name="de Vries R.P."/>
            <person name="Igarashi K."/>
            <person name="Yadav J.S."/>
            <person name="Grigoriev I.V."/>
            <person name="Master E.R."/>
        </authorList>
    </citation>
    <scope>NUCLEOTIDE SEQUENCE [LARGE SCALE GENOMIC DNA]</scope>
    <source>
        <strain evidence="1 2">HHB-10118-sp</strain>
    </source>
</reference>
<dbReference type="InterPro" id="IPR032710">
    <property type="entry name" value="NTF2-like_dom_sf"/>
</dbReference>
<dbReference type="SUPFAM" id="SSF54427">
    <property type="entry name" value="NTF2-like"/>
    <property type="match status" value="1"/>
</dbReference>
<dbReference type="GeneID" id="18917455"/>
<dbReference type="Gene3D" id="3.10.450.50">
    <property type="match status" value="1"/>
</dbReference>
<dbReference type="PANTHER" id="PTHR31757">
    <property type="entry name" value="SLL0781 PROTEIN"/>
    <property type="match status" value="1"/>
</dbReference>
<dbReference type="InParanoid" id="K5W331"/>
<evidence type="ECO:0000313" key="2">
    <source>
        <dbReference type="Proteomes" id="UP000008370"/>
    </source>
</evidence>
<sequence length="156" mass="18678">MAGIYPPFTRETAIRKVKAGQDLWNTQDPHKVAQAYTPECRWRNRDQFVAGREKIIDFLSKKWKREKGYKLRKELFAFTDNCIAVTFWYEWYEDKPDGTKQWHRTYGLEDWTFHKDGLMAKRQMSGNDVKIEEAQRWFKDDGVDINAVVPPEHEFI</sequence>
<dbReference type="EMBL" id="JH930474">
    <property type="protein sequence ID" value="EKM53299.1"/>
    <property type="molecule type" value="Genomic_DNA"/>
</dbReference>
<dbReference type="Pfam" id="PF07080">
    <property type="entry name" value="DUF1348"/>
    <property type="match status" value="1"/>
</dbReference>
<protein>
    <recommendedName>
        <fullName evidence="3">DUF1348-domain-containing protein</fullName>
    </recommendedName>
</protein>
<dbReference type="OrthoDB" id="14527at2759"/>
<dbReference type="HOGENOM" id="CLU_112790_1_1_1"/>
<dbReference type="InterPro" id="IPR009783">
    <property type="entry name" value="DUF1348"/>
</dbReference>